<dbReference type="STRING" id="131310.A0A0N4ZF14"/>
<dbReference type="InterPro" id="IPR009668">
    <property type="entry name" value="RNA_pol-assoc_fac_A49-like"/>
</dbReference>
<keyword evidence="3" id="KW-0240">DNA-directed RNA polymerase</keyword>
<evidence type="ECO:0000256" key="6">
    <source>
        <dbReference type="SAM" id="MobiDB-lite"/>
    </source>
</evidence>
<keyword evidence="7" id="KW-1185">Reference proteome</keyword>
<proteinExistence type="inferred from homology"/>
<dbReference type="AlphaFoldDB" id="A0A0N4ZF14"/>
<evidence type="ECO:0000256" key="3">
    <source>
        <dbReference type="ARBA" id="ARBA00022478"/>
    </source>
</evidence>
<feature type="compositionally biased region" description="Basic and acidic residues" evidence="6">
    <location>
        <begin position="11"/>
        <end position="24"/>
    </location>
</feature>
<dbReference type="GO" id="GO:0006351">
    <property type="term" value="P:DNA-templated transcription"/>
    <property type="evidence" value="ECO:0007669"/>
    <property type="project" value="InterPro"/>
</dbReference>
<dbReference type="Proteomes" id="UP000038045">
    <property type="component" value="Unplaced"/>
</dbReference>
<evidence type="ECO:0000313" key="7">
    <source>
        <dbReference type="Proteomes" id="UP000038045"/>
    </source>
</evidence>
<keyword evidence="5" id="KW-0539">Nucleus</keyword>
<dbReference type="PANTHER" id="PTHR14440">
    <property type="entry name" value="DNA-DIRECTED RNA POLYMERASE I SUBUNIT RPA49"/>
    <property type="match status" value="1"/>
</dbReference>
<comment type="subcellular location">
    <subcellularLocation>
        <location evidence="1">Nucleus</location>
        <location evidence="1">Nucleolus</location>
    </subcellularLocation>
</comment>
<protein>
    <submittedName>
        <fullName evidence="8">DNA-directed RNA polymerase I subunit RPA49</fullName>
    </submittedName>
</protein>
<evidence type="ECO:0000256" key="5">
    <source>
        <dbReference type="ARBA" id="ARBA00023242"/>
    </source>
</evidence>
<evidence type="ECO:0000256" key="1">
    <source>
        <dbReference type="ARBA" id="ARBA00004604"/>
    </source>
</evidence>
<dbReference type="WBParaSite" id="PTRK_0000634600.1">
    <property type="protein sequence ID" value="PTRK_0000634600.1"/>
    <property type="gene ID" value="PTRK_0000634600"/>
</dbReference>
<dbReference type="Pfam" id="PF06870">
    <property type="entry name" value="RNA_pol_I_A49"/>
    <property type="match status" value="1"/>
</dbReference>
<sequence>MGKESTSNPEYSDKDATKKCTERYYQESESEKDVVVMLEENRLKDTSSVTYKKIEFDNGTISYALNDPDDKSNCVNFGNVPHNSEKEYFIAYINKRTKNILYKPATLVKIKPQILENKEEFLKGKISRTKNYDYSKTNGIAKDEYLGKRNALTSDFGSIKKRKMLDDVVRRNIDQDTMLALADTAFASNTNVDRKPDINQSTVDALTSLGGKAQGDVAPQYNPNGKKPLEIWPIEQFFEDSTYDSASELCFEFFQDKTYDDLVQFGFPKLVAELVHTHLTDVKMDERLYLIMKLHYMIILYAHCKTLRSIDLKIISCDITPEIMRSQINGEFFDLTKLTQRGTIQINGPLKDKLASHILILYMLLNVPKHSIYINVAAKEFHISEMLMTRYLNKLGCAINKATPEEEVNYGAKKVGVLKSVPGKGAFMLKKKR</sequence>
<dbReference type="GO" id="GO:0003677">
    <property type="term" value="F:DNA binding"/>
    <property type="evidence" value="ECO:0007669"/>
    <property type="project" value="InterPro"/>
</dbReference>
<dbReference type="GO" id="GO:0005730">
    <property type="term" value="C:nucleolus"/>
    <property type="evidence" value="ECO:0007669"/>
    <property type="project" value="UniProtKB-SubCell"/>
</dbReference>
<evidence type="ECO:0000256" key="4">
    <source>
        <dbReference type="ARBA" id="ARBA00023163"/>
    </source>
</evidence>
<comment type="similarity">
    <text evidence="2">Belongs to the eukaryotic RPA49/POLR1E RNA polymerase subunit family.</text>
</comment>
<accession>A0A0N4ZF14</accession>
<name>A0A0N4ZF14_PARTI</name>
<dbReference type="GO" id="GO:0000428">
    <property type="term" value="C:DNA-directed RNA polymerase complex"/>
    <property type="evidence" value="ECO:0007669"/>
    <property type="project" value="UniProtKB-KW"/>
</dbReference>
<evidence type="ECO:0000256" key="2">
    <source>
        <dbReference type="ARBA" id="ARBA00009430"/>
    </source>
</evidence>
<organism evidence="7 8">
    <name type="scientific">Parastrongyloides trichosuri</name>
    <name type="common">Possum-specific nematode worm</name>
    <dbReference type="NCBI Taxonomy" id="131310"/>
    <lineage>
        <taxon>Eukaryota</taxon>
        <taxon>Metazoa</taxon>
        <taxon>Ecdysozoa</taxon>
        <taxon>Nematoda</taxon>
        <taxon>Chromadorea</taxon>
        <taxon>Rhabditida</taxon>
        <taxon>Tylenchina</taxon>
        <taxon>Panagrolaimomorpha</taxon>
        <taxon>Strongyloidoidea</taxon>
        <taxon>Strongyloididae</taxon>
        <taxon>Parastrongyloides</taxon>
    </lineage>
</organism>
<keyword evidence="4" id="KW-0804">Transcription</keyword>
<reference evidence="8" key="1">
    <citation type="submission" date="2017-02" db="UniProtKB">
        <authorList>
            <consortium name="WormBaseParasite"/>
        </authorList>
    </citation>
    <scope>IDENTIFICATION</scope>
</reference>
<feature type="compositionally biased region" description="Polar residues" evidence="6">
    <location>
        <begin position="1"/>
        <end position="10"/>
    </location>
</feature>
<evidence type="ECO:0000313" key="8">
    <source>
        <dbReference type="WBParaSite" id="PTRK_0000634600.1"/>
    </source>
</evidence>
<feature type="region of interest" description="Disordered" evidence="6">
    <location>
        <begin position="1"/>
        <end position="24"/>
    </location>
</feature>